<dbReference type="EMBL" id="QRDW01000001">
    <property type="protein sequence ID" value="RED53972.1"/>
    <property type="molecule type" value="Genomic_DNA"/>
</dbReference>
<dbReference type="SUPFAM" id="SSF53850">
    <property type="entry name" value="Periplasmic binding protein-like II"/>
    <property type="match status" value="1"/>
</dbReference>
<dbReference type="PANTHER" id="PTHR35936">
    <property type="entry name" value="MEMBRANE-BOUND LYTIC MUREIN TRANSGLYCOSYLASE F"/>
    <property type="match status" value="1"/>
</dbReference>
<reference evidence="4 5" key="1">
    <citation type="submission" date="2018-07" db="EMBL/GenBank/DDBJ databases">
        <title>Genomic Encyclopedia of Type Strains, Phase III (KMG-III): the genomes of soil and plant-associated and newly described type strains.</title>
        <authorList>
            <person name="Whitman W."/>
        </authorList>
    </citation>
    <scope>NUCLEOTIDE SEQUENCE [LARGE SCALE GENOMIC DNA]</scope>
    <source>
        <strain evidence="4 5">CECT 8488</strain>
    </source>
</reference>
<comment type="caution">
    <text evidence="4">The sequence shown here is derived from an EMBL/GenBank/DDBJ whole genome shotgun (WGS) entry which is preliminary data.</text>
</comment>
<sequence>MKVGLFGIWLLAALAGISQARAEKVIITTGEYAPYNSPDFKHYGLMPRLISEAFRLRGIEVQFRFYPWARAYELSKHGKVNGTAHWYDSAERREDHFYSDNILDETVVWFHLKATQFDWNELEDVGKYRVGAVQGYTYNAAFYEAIEKGLLHVEFVPEDTQNYKKLLIGRIEAVPEVIDIGMYILHQNFPRETVALVTQHPKPFFQASTHLLLSRQIEDSERLIKLFNEGLAELKASGLYDDYLLESRQGLYAPAPD</sequence>
<protein>
    <submittedName>
        <fullName evidence="4">Amino acid ABC transporter substrate-binding protein (PAAT family)</fullName>
    </submittedName>
</protein>
<proteinExistence type="predicted"/>
<evidence type="ECO:0000259" key="3">
    <source>
        <dbReference type="Pfam" id="PF00497"/>
    </source>
</evidence>
<dbReference type="Gene3D" id="3.40.190.10">
    <property type="entry name" value="Periplasmic binding protein-like II"/>
    <property type="match status" value="2"/>
</dbReference>
<dbReference type="AlphaFoldDB" id="A0A3D9HWT8"/>
<dbReference type="InterPro" id="IPR001638">
    <property type="entry name" value="Solute-binding_3/MltF_N"/>
</dbReference>
<dbReference type="Pfam" id="PF00497">
    <property type="entry name" value="SBP_bac_3"/>
    <property type="match status" value="1"/>
</dbReference>
<dbReference type="PANTHER" id="PTHR35936:SF25">
    <property type="entry name" value="ABC TRANSPORTER SUBSTRATE-BINDING PROTEIN"/>
    <property type="match status" value="1"/>
</dbReference>
<dbReference type="Proteomes" id="UP000256845">
    <property type="component" value="Unassembled WGS sequence"/>
</dbReference>
<feature type="domain" description="Solute-binding protein family 3/N-terminal" evidence="3">
    <location>
        <begin position="26"/>
        <end position="242"/>
    </location>
</feature>
<feature type="signal peptide" evidence="2">
    <location>
        <begin position="1"/>
        <end position="22"/>
    </location>
</feature>
<name>A0A3D9HWT8_9PROT</name>
<evidence type="ECO:0000256" key="2">
    <source>
        <dbReference type="SAM" id="SignalP"/>
    </source>
</evidence>
<evidence type="ECO:0000313" key="5">
    <source>
        <dbReference type="Proteomes" id="UP000256845"/>
    </source>
</evidence>
<evidence type="ECO:0000313" key="4">
    <source>
        <dbReference type="EMBL" id="RED53972.1"/>
    </source>
</evidence>
<organism evidence="4 5">
    <name type="scientific">Aestuariispira insulae</name>
    <dbReference type="NCBI Taxonomy" id="1461337"/>
    <lineage>
        <taxon>Bacteria</taxon>
        <taxon>Pseudomonadati</taxon>
        <taxon>Pseudomonadota</taxon>
        <taxon>Alphaproteobacteria</taxon>
        <taxon>Rhodospirillales</taxon>
        <taxon>Kiloniellaceae</taxon>
        <taxon>Aestuariispira</taxon>
    </lineage>
</organism>
<evidence type="ECO:0000256" key="1">
    <source>
        <dbReference type="ARBA" id="ARBA00022729"/>
    </source>
</evidence>
<feature type="chain" id="PRO_5017742547" evidence="2">
    <location>
        <begin position="23"/>
        <end position="257"/>
    </location>
</feature>
<keyword evidence="1 2" id="KW-0732">Signal</keyword>
<gene>
    <name evidence="4" type="ORF">DFP90_101771</name>
</gene>
<keyword evidence="5" id="KW-1185">Reference proteome</keyword>
<dbReference type="RefSeq" id="WP_181905172.1">
    <property type="nucleotide sequence ID" value="NZ_QRDW01000001.1"/>
</dbReference>
<accession>A0A3D9HWT8</accession>